<accession>A0ABW3YEF6</accession>
<feature type="chain" id="PRO_5046282350" description="Lipoprotein" evidence="2">
    <location>
        <begin position="28"/>
        <end position="475"/>
    </location>
</feature>
<feature type="signal peptide" evidence="2">
    <location>
        <begin position="1"/>
        <end position="27"/>
    </location>
</feature>
<evidence type="ECO:0000313" key="4">
    <source>
        <dbReference type="Proteomes" id="UP001597260"/>
    </source>
</evidence>
<sequence>MVTLQFPTRRRLLAMVASVAVLLGATACGDDRSADRTGGDAPVTEADRRYGQAPAPHREVTYQPDVVIVGGGGRSVRSVTPDGLTWRIDPRAKRAAELARGRVMFITGRGVGRVIDVRRDGDDLAVTVGPVAITEVIRDGRFTSDRPVPFDRMVANPAGEPFWAEAEEGTSGAGGSGGGGGGPLPGRSKTARIPAGKFNVTPTCCATGIGLHFTYDSGGIRLVGTLELMFEKPSGTFDLVIDNGSVKKAMFEVTGGTGLRLDVEGGSALGAGHNINRRITIPVDFAVPLGTFLGVPFSATVNQSLTIQTAFSAKDGNIKANARYGFSGKLGFGYQNGSFDAWKPAGFQVQDSLTNSITGISVGVNGLLFAYQARLHVGIGAFGFSTGLYVGLTASVGVTMGSALGAPLTVCRGATLNLFTDYGVGYRLPTAVVKVINLFLRVFEAKPIEAEGGIGGTANVLNRNEVIPDVPLCRK</sequence>
<keyword evidence="4" id="KW-1185">Reference proteome</keyword>
<feature type="compositionally biased region" description="Gly residues" evidence="1">
    <location>
        <begin position="171"/>
        <end position="184"/>
    </location>
</feature>
<name>A0ABW3YEF6_9ACTN</name>
<reference evidence="4" key="1">
    <citation type="journal article" date="2019" name="Int. J. Syst. Evol. Microbiol.">
        <title>The Global Catalogue of Microorganisms (GCM) 10K type strain sequencing project: providing services to taxonomists for standard genome sequencing and annotation.</title>
        <authorList>
            <consortium name="The Broad Institute Genomics Platform"/>
            <consortium name="The Broad Institute Genome Sequencing Center for Infectious Disease"/>
            <person name="Wu L."/>
            <person name="Ma J."/>
        </authorList>
    </citation>
    <scope>NUCLEOTIDE SEQUENCE [LARGE SCALE GENOMIC DNA]</scope>
    <source>
        <strain evidence="4">JCM 31037</strain>
    </source>
</reference>
<feature type="region of interest" description="Disordered" evidence="1">
    <location>
        <begin position="166"/>
        <end position="190"/>
    </location>
</feature>
<keyword evidence="2" id="KW-0732">Signal</keyword>
<dbReference type="EMBL" id="JBHTMP010000016">
    <property type="protein sequence ID" value="MFD1321971.1"/>
    <property type="molecule type" value="Genomic_DNA"/>
</dbReference>
<feature type="compositionally biased region" description="Basic and acidic residues" evidence="1">
    <location>
        <begin position="45"/>
        <end position="55"/>
    </location>
</feature>
<protein>
    <recommendedName>
        <fullName evidence="5">Lipoprotein</fullName>
    </recommendedName>
</protein>
<evidence type="ECO:0000313" key="3">
    <source>
        <dbReference type="EMBL" id="MFD1321971.1"/>
    </source>
</evidence>
<evidence type="ECO:0008006" key="5">
    <source>
        <dbReference type="Google" id="ProtNLM"/>
    </source>
</evidence>
<gene>
    <name evidence="3" type="ORF">ACFQ4H_12795</name>
</gene>
<proteinExistence type="predicted"/>
<comment type="caution">
    <text evidence="3">The sequence shown here is derived from an EMBL/GenBank/DDBJ whole genome shotgun (WGS) entry which is preliminary data.</text>
</comment>
<evidence type="ECO:0000256" key="2">
    <source>
        <dbReference type="SAM" id="SignalP"/>
    </source>
</evidence>
<dbReference type="Proteomes" id="UP001597260">
    <property type="component" value="Unassembled WGS sequence"/>
</dbReference>
<organism evidence="3 4">
    <name type="scientific">Micromonospora sonneratiae</name>
    <dbReference type="NCBI Taxonomy" id="1184706"/>
    <lineage>
        <taxon>Bacteria</taxon>
        <taxon>Bacillati</taxon>
        <taxon>Actinomycetota</taxon>
        <taxon>Actinomycetes</taxon>
        <taxon>Micromonosporales</taxon>
        <taxon>Micromonosporaceae</taxon>
        <taxon>Micromonospora</taxon>
    </lineage>
</organism>
<evidence type="ECO:0000256" key="1">
    <source>
        <dbReference type="SAM" id="MobiDB-lite"/>
    </source>
</evidence>
<feature type="region of interest" description="Disordered" evidence="1">
    <location>
        <begin position="31"/>
        <end position="55"/>
    </location>
</feature>
<dbReference type="RefSeq" id="WP_377570413.1">
    <property type="nucleotide sequence ID" value="NZ_JBHTMP010000016.1"/>
</dbReference>